<dbReference type="Gene3D" id="3.40.50.720">
    <property type="entry name" value="NAD(P)-binding Rossmann-like Domain"/>
    <property type="match status" value="1"/>
</dbReference>
<reference evidence="3 4" key="1">
    <citation type="submission" date="2016-10" db="EMBL/GenBank/DDBJ databases">
        <authorList>
            <person name="de Groot N.N."/>
        </authorList>
    </citation>
    <scope>NUCLEOTIDE SEQUENCE [LARGE SCALE GENOMIC DNA]</scope>
    <source>
        <strain evidence="3 4">CGMCC 1.3702</strain>
    </source>
</reference>
<dbReference type="InterPro" id="IPR002347">
    <property type="entry name" value="SDR_fam"/>
</dbReference>
<evidence type="ECO:0000256" key="2">
    <source>
        <dbReference type="ARBA" id="ARBA00023002"/>
    </source>
</evidence>
<dbReference type="PRINTS" id="PR00080">
    <property type="entry name" value="SDRFAMILY"/>
</dbReference>
<proteinExistence type="inferred from homology"/>
<dbReference type="OrthoDB" id="9803333at2"/>
<dbReference type="GO" id="GO:0016491">
    <property type="term" value="F:oxidoreductase activity"/>
    <property type="evidence" value="ECO:0007669"/>
    <property type="project" value="UniProtKB-KW"/>
</dbReference>
<dbReference type="STRING" id="237679.SAMN04488072_107146"/>
<dbReference type="InterPro" id="IPR036291">
    <property type="entry name" value="NAD(P)-bd_dom_sf"/>
</dbReference>
<comment type="similarity">
    <text evidence="1">Belongs to the short-chain dehydrogenases/reductases (SDR) family.</text>
</comment>
<dbReference type="Pfam" id="PF13561">
    <property type="entry name" value="adh_short_C2"/>
    <property type="match status" value="1"/>
</dbReference>
<dbReference type="GO" id="GO:0008206">
    <property type="term" value="P:bile acid metabolic process"/>
    <property type="evidence" value="ECO:0007669"/>
    <property type="project" value="UniProtKB-ARBA"/>
</dbReference>
<evidence type="ECO:0000256" key="1">
    <source>
        <dbReference type="ARBA" id="ARBA00006484"/>
    </source>
</evidence>
<dbReference type="SUPFAM" id="SSF51735">
    <property type="entry name" value="NAD(P)-binding Rossmann-fold domains"/>
    <property type="match status" value="1"/>
</dbReference>
<dbReference type="Proteomes" id="UP000198642">
    <property type="component" value="Unassembled WGS sequence"/>
</dbReference>
<dbReference type="InterPro" id="IPR050259">
    <property type="entry name" value="SDR"/>
</dbReference>
<name>A0A1I0YG37_9BACI</name>
<dbReference type="PANTHER" id="PTHR42879:SF6">
    <property type="entry name" value="NADPH-DEPENDENT REDUCTASE BACG"/>
    <property type="match status" value="1"/>
</dbReference>
<protein>
    <submittedName>
        <fullName evidence="3">3-oxoacyl-[acyl-carrier protein] reductase</fullName>
    </submittedName>
</protein>
<sequence length="263" mass="28226">MNLGLKNKSVLVLASSKGLGKATAHQFASEGARVFLASRDEDALERTAKEIREKTQNPYVTYGICDITAYDSIKQLVSDVIDENGTIDVLVNNAGGPPAGSFDDVDDDAWQHAFELNLLSFIRAIRVVLPYMRKQGGGHIVNFASSSIKQPIDGLILSNTFRAGITGLSKSLSQELAGDNILINTIGPGRIGTDRVSHLDSVKAEKLGMPAEDVMKEAEKQIPIGRYGEPEEFAKIAVFLCSAANTYVTGQSLLVDGGMVKAL</sequence>
<dbReference type="PANTHER" id="PTHR42879">
    <property type="entry name" value="3-OXOACYL-(ACYL-CARRIER-PROTEIN) REDUCTASE"/>
    <property type="match status" value="1"/>
</dbReference>
<dbReference type="RefSeq" id="WP_090237467.1">
    <property type="nucleotide sequence ID" value="NZ_FOJW01000007.1"/>
</dbReference>
<evidence type="ECO:0000313" key="3">
    <source>
        <dbReference type="EMBL" id="SFB12122.1"/>
    </source>
</evidence>
<evidence type="ECO:0000313" key="4">
    <source>
        <dbReference type="Proteomes" id="UP000198642"/>
    </source>
</evidence>
<keyword evidence="2" id="KW-0560">Oxidoreductase</keyword>
<organism evidence="3 4">
    <name type="scientific">Lentibacillus halodurans</name>
    <dbReference type="NCBI Taxonomy" id="237679"/>
    <lineage>
        <taxon>Bacteria</taxon>
        <taxon>Bacillati</taxon>
        <taxon>Bacillota</taxon>
        <taxon>Bacilli</taxon>
        <taxon>Bacillales</taxon>
        <taxon>Bacillaceae</taxon>
        <taxon>Lentibacillus</taxon>
    </lineage>
</organism>
<dbReference type="FunFam" id="3.40.50.720:FF:000084">
    <property type="entry name" value="Short-chain dehydrogenase reductase"/>
    <property type="match status" value="1"/>
</dbReference>
<dbReference type="CDD" id="cd05344">
    <property type="entry name" value="BKR_like_SDR_like"/>
    <property type="match status" value="1"/>
</dbReference>
<accession>A0A1I0YG37</accession>
<dbReference type="EMBL" id="FOJW01000007">
    <property type="protein sequence ID" value="SFB12122.1"/>
    <property type="molecule type" value="Genomic_DNA"/>
</dbReference>
<gene>
    <name evidence="3" type="ORF">SAMN04488072_107146</name>
</gene>
<dbReference type="PRINTS" id="PR00081">
    <property type="entry name" value="GDHRDH"/>
</dbReference>
<keyword evidence="4" id="KW-1185">Reference proteome</keyword>
<dbReference type="AlphaFoldDB" id="A0A1I0YG37"/>